<feature type="active site" description="Charge relay system" evidence="5">
    <location>
        <position position="228"/>
    </location>
</feature>
<evidence type="ECO:0000256" key="1">
    <source>
        <dbReference type="ARBA" id="ARBA00001311"/>
    </source>
</evidence>
<protein>
    <recommendedName>
        <fullName evidence="3">amidase</fullName>
        <ecNumber evidence="3">3.5.1.4</ecNumber>
    </recommendedName>
</protein>
<dbReference type="AlphaFoldDB" id="A0A7H8R7T9"/>
<feature type="binding site" evidence="6">
    <location>
        <position position="228"/>
    </location>
    <ligand>
        <name>substrate</name>
    </ligand>
</feature>
<dbReference type="RefSeq" id="XP_035348132.1">
    <property type="nucleotide sequence ID" value="XM_035492239.1"/>
</dbReference>
<dbReference type="Pfam" id="PF01425">
    <property type="entry name" value="Amidase"/>
    <property type="match status" value="1"/>
</dbReference>
<comment type="similarity">
    <text evidence="2">Belongs to the amidase family.</text>
</comment>
<dbReference type="KEGG" id="trg:TRUGW13939_09114"/>
<dbReference type="PIRSF" id="PIRSF001221">
    <property type="entry name" value="Amidase_fungi"/>
    <property type="match status" value="1"/>
</dbReference>
<dbReference type="EMBL" id="CP055902">
    <property type="protein sequence ID" value="QKX61958.1"/>
    <property type="molecule type" value="Genomic_DNA"/>
</dbReference>
<feature type="active site" description="Acyl-ester intermediate" evidence="5">
    <location>
        <position position="252"/>
    </location>
</feature>
<dbReference type="SUPFAM" id="SSF75304">
    <property type="entry name" value="Amidase signature (AS) enzymes"/>
    <property type="match status" value="1"/>
</dbReference>
<dbReference type="Gene3D" id="3.90.1300.10">
    <property type="entry name" value="Amidase signature (AS) domain"/>
    <property type="match status" value="1"/>
</dbReference>
<evidence type="ECO:0000313" key="8">
    <source>
        <dbReference type="EMBL" id="QKX61958.1"/>
    </source>
</evidence>
<evidence type="ECO:0000256" key="2">
    <source>
        <dbReference type="ARBA" id="ARBA00009199"/>
    </source>
</evidence>
<feature type="binding site" evidence="6">
    <location>
        <position position="202"/>
    </location>
    <ligand>
        <name>substrate</name>
    </ligand>
</feature>
<dbReference type="InterPro" id="IPR023631">
    <property type="entry name" value="Amidase_dom"/>
</dbReference>
<feature type="domain" description="Amidase" evidence="7">
    <location>
        <begin position="99"/>
        <end position="565"/>
    </location>
</feature>
<dbReference type="PANTHER" id="PTHR46072">
    <property type="entry name" value="AMIDASE-RELATED-RELATED"/>
    <property type="match status" value="1"/>
</dbReference>
<comment type="catalytic activity">
    <reaction evidence="1">
        <text>a monocarboxylic acid amide + H2O = a monocarboxylate + NH4(+)</text>
        <dbReference type="Rhea" id="RHEA:12020"/>
        <dbReference type="ChEBI" id="CHEBI:15377"/>
        <dbReference type="ChEBI" id="CHEBI:28938"/>
        <dbReference type="ChEBI" id="CHEBI:35757"/>
        <dbReference type="ChEBI" id="CHEBI:83628"/>
        <dbReference type="EC" id="3.5.1.4"/>
    </reaction>
</comment>
<proteinExistence type="inferred from homology"/>
<keyword evidence="4" id="KW-0378">Hydrolase</keyword>
<evidence type="ECO:0000256" key="3">
    <source>
        <dbReference type="ARBA" id="ARBA00012922"/>
    </source>
</evidence>
<dbReference type="PANTHER" id="PTHR46072:SF6">
    <property type="entry name" value="AMIDASE, PUTATIVE (AFU_ORTHOLOGUE AFUA_1G14530)-RELATED"/>
    <property type="match status" value="1"/>
</dbReference>
<evidence type="ECO:0000313" key="9">
    <source>
        <dbReference type="Proteomes" id="UP000509510"/>
    </source>
</evidence>
<dbReference type="InterPro" id="IPR036928">
    <property type="entry name" value="AS_sf"/>
</dbReference>
<dbReference type="InterPro" id="IPR020556">
    <property type="entry name" value="Amidase_CS"/>
</dbReference>
<gene>
    <name evidence="8" type="ORF">TRUGW13939_09114</name>
</gene>
<dbReference type="EC" id="3.5.1.4" evidence="3"/>
<dbReference type="GO" id="GO:0004040">
    <property type="term" value="F:amidase activity"/>
    <property type="evidence" value="ECO:0007669"/>
    <property type="project" value="UniProtKB-EC"/>
</dbReference>
<dbReference type="Proteomes" id="UP000509510">
    <property type="component" value="Chromosome V"/>
</dbReference>
<dbReference type="GeneID" id="55996598"/>
<evidence type="ECO:0000256" key="5">
    <source>
        <dbReference type="PIRSR" id="PIRSR001221-1"/>
    </source>
</evidence>
<feature type="active site" description="Charge relay system" evidence="5">
    <location>
        <position position="153"/>
    </location>
</feature>
<keyword evidence="9" id="KW-1185">Reference proteome</keyword>
<evidence type="ECO:0000256" key="4">
    <source>
        <dbReference type="ARBA" id="ARBA00022801"/>
    </source>
</evidence>
<accession>A0A7H8R7T9</accession>
<feature type="binding site" evidence="6">
    <location>
        <begin position="249"/>
        <end position="252"/>
    </location>
    <ligand>
        <name>substrate</name>
    </ligand>
</feature>
<reference evidence="9" key="1">
    <citation type="submission" date="2020-06" db="EMBL/GenBank/DDBJ databases">
        <title>A chromosome-scale genome assembly of Talaromyces rugulosus W13939.</title>
        <authorList>
            <person name="Wang B."/>
            <person name="Guo L."/>
            <person name="Ye K."/>
            <person name="Wang L."/>
        </authorList>
    </citation>
    <scope>NUCLEOTIDE SEQUENCE [LARGE SCALE GENOMIC DNA]</scope>
    <source>
        <strain evidence="9">W13939</strain>
    </source>
</reference>
<evidence type="ECO:0000259" key="7">
    <source>
        <dbReference type="Pfam" id="PF01425"/>
    </source>
</evidence>
<evidence type="ECO:0000256" key="6">
    <source>
        <dbReference type="PIRSR" id="PIRSR001221-2"/>
    </source>
</evidence>
<sequence length="587" mass="64481">MGSASYIDISARKWEQLNSLIPSEWRLQDRYIPSAMRLSPFDSVYKLDCFDEGDTGTLLGVPRACGILSTKEIEITEKWDIQGLLHEIAERRLSSENVALAFCKRAAIAQQLTRCLTEPLFTSALEQARQLDHHLQKTGRLYGPLHGLPVTVKDTFDIKGVDSSVGITALAFKSAGQDAALVQLLRSLGAIIIAKTNVPQTMAFLDSVNHMFGRTLNPLNRLLTPGGSSGGEGVAVAMRASMIGFGTDVGGSIRIPAMCNGIYGFKPSVGRIPYGGTTSGQPNGKLRVALKPVAGPIGRSIQDIDTVMRELVPRAEFFGHDCIPALWPSLSAPKKTLRIGILGSDGLVNPVPVISHLLKEVSGILARSKEYDIEIVNISPPAVMKKCMITGARLMDVDGAGPLLDLLAQTEEPLMPYLQGRTVRRSPTSIDKLYALCAERDQIEIEMRKDLWSWPLSTAYASESSGNPLDAIICPIAAHPVPRHDTYGNLSYTTTFVLLDYPTGTIPVRNLTEADLKLDYSDEYKPLSKWDEQNRKFWKADRKVYLNTPLSVQVVVPRLHDHKLCQVMDTVDTAFKIHYQGSNKAML</sequence>
<dbReference type="PROSITE" id="PS00571">
    <property type="entry name" value="AMIDASES"/>
    <property type="match status" value="1"/>
</dbReference>
<name>A0A7H8R7T9_TALRU</name>
<organism evidence="8 9">
    <name type="scientific">Talaromyces rugulosus</name>
    <name type="common">Penicillium rugulosum</name>
    <dbReference type="NCBI Taxonomy" id="121627"/>
    <lineage>
        <taxon>Eukaryota</taxon>
        <taxon>Fungi</taxon>
        <taxon>Dikarya</taxon>
        <taxon>Ascomycota</taxon>
        <taxon>Pezizomycotina</taxon>
        <taxon>Eurotiomycetes</taxon>
        <taxon>Eurotiomycetidae</taxon>
        <taxon>Eurotiales</taxon>
        <taxon>Trichocomaceae</taxon>
        <taxon>Talaromyces</taxon>
        <taxon>Talaromyces sect. Islandici</taxon>
    </lineage>
</organism>
<dbReference type="OrthoDB" id="6428749at2759"/>